<proteinExistence type="predicted"/>
<accession>A0ABU1NTI4</accession>
<organism evidence="1 2">
    <name type="scientific">Paenibacillus qinlingensis</name>
    <dbReference type="NCBI Taxonomy" id="1837343"/>
    <lineage>
        <taxon>Bacteria</taxon>
        <taxon>Bacillati</taxon>
        <taxon>Bacillota</taxon>
        <taxon>Bacilli</taxon>
        <taxon>Bacillales</taxon>
        <taxon>Paenibacillaceae</taxon>
        <taxon>Paenibacillus</taxon>
    </lineage>
</organism>
<protein>
    <submittedName>
        <fullName evidence="1">Uncharacterized protein</fullName>
    </submittedName>
</protein>
<dbReference type="RefSeq" id="WP_310225659.1">
    <property type="nucleotide sequence ID" value="NZ_JAVDSB010000002.1"/>
</dbReference>
<reference evidence="1 2" key="1">
    <citation type="submission" date="2023-07" db="EMBL/GenBank/DDBJ databases">
        <title>Sorghum-associated microbial communities from plants grown in Nebraska, USA.</title>
        <authorList>
            <person name="Schachtman D."/>
        </authorList>
    </citation>
    <scope>NUCLEOTIDE SEQUENCE [LARGE SCALE GENOMIC DNA]</scope>
    <source>
        <strain evidence="1 2">CC258</strain>
    </source>
</reference>
<evidence type="ECO:0000313" key="1">
    <source>
        <dbReference type="EMBL" id="MDR6550654.1"/>
    </source>
</evidence>
<sequence length="102" mass="11557">MGILLDSLKLASLSKVDRWGEAMINDKEERAMNQTNILFNQETVNVNLIGTDHKHIPSLLHALKSNKLTLGNFQTPLIQVDLYSSEAILYSEKGDKYRVPLF</sequence>
<dbReference type="EMBL" id="JAVDSB010000002">
    <property type="protein sequence ID" value="MDR6550654.1"/>
    <property type="molecule type" value="Genomic_DNA"/>
</dbReference>
<dbReference type="Proteomes" id="UP001267290">
    <property type="component" value="Unassembled WGS sequence"/>
</dbReference>
<keyword evidence="2" id="KW-1185">Reference proteome</keyword>
<evidence type="ECO:0000313" key="2">
    <source>
        <dbReference type="Proteomes" id="UP001267290"/>
    </source>
</evidence>
<comment type="caution">
    <text evidence="1">The sequence shown here is derived from an EMBL/GenBank/DDBJ whole genome shotgun (WGS) entry which is preliminary data.</text>
</comment>
<gene>
    <name evidence="1" type="ORF">J2736_001841</name>
</gene>
<name>A0ABU1NTI4_9BACL</name>